<evidence type="ECO:0000313" key="2">
    <source>
        <dbReference type="Proteomes" id="UP000234681"/>
    </source>
</evidence>
<name>A6KDM0_RAT</name>
<dbReference type="Proteomes" id="UP000234681">
    <property type="component" value="Chromosome 6"/>
</dbReference>
<proteinExistence type="predicted"/>
<reference evidence="2" key="1">
    <citation type="submission" date="2005-09" db="EMBL/GenBank/DDBJ databases">
        <authorList>
            <person name="Mural R.J."/>
            <person name="Li P.W."/>
            <person name="Adams M.D."/>
            <person name="Amanatides P.G."/>
            <person name="Baden-Tillson H."/>
            <person name="Barnstead M."/>
            <person name="Chin S.H."/>
            <person name="Dew I."/>
            <person name="Evans C.A."/>
            <person name="Ferriera S."/>
            <person name="Flanigan M."/>
            <person name="Fosler C."/>
            <person name="Glodek A."/>
            <person name="Gu Z."/>
            <person name="Holt R.A."/>
            <person name="Jennings D."/>
            <person name="Kraft C.L."/>
            <person name="Lu F."/>
            <person name="Nguyen T."/>
            <person name="Nusskern D.R."/>
            <person name="Pfannkoch C.M."/>
            <person name="Sitter C."/>
            <person name="Sutton G.G."/>
            <person name="Venter J.C."/>
            <person name="Wang Z."/>
            <person name="Woodage T."/>
            <person name="Zheng X.H."/>
            <person name="Zhong F."/>
        </authorList>
    </citation>
    <scope>NUCLEOTIDE SEQUENCE [LARGE SCALE GENOMIC DNA]</scope>
    <source>
        <strain>BN</strain>
        <strain evidence="2">Sprague-Dawley</strain>
    </source>
</reference>
<protein>
    <submittedName>
        <fullName evidence="1">RCG21060</fullName>
    </submittedName>
</protein>
<dbReference type="AlphaFoldDB" id="A6KDM0"/>
<dbReference type="EMBL" id="CH474038">
    <property type="protein sequence ID" value="EDL89086.1"/>
    <property type="molecule type" value="Genomic_DNA"/>
</dbReference>
<sequence length="27" mass="3127">MPGNICLRAWFQNIPSRMWGKPCYTVG</sequence>
<evidence type="ECO:0000313" key="1">
    <source>
        <dbReference type="EMBL" id="EDL89086.1"/>
    </source>
</evidence>
<gene>
    <name evidence="1" type="ORF">rCG_21060</name>
</gene>
<accession>A6KDM0</accession>
<organism evidence="1 2">
    <name type="scientific">Rattus norvegicus</name>
    <name type="common">Rat</name>
    <dbReference type="NCBI Taxonomy" id="10116"/>
    <lineage>
        <taxon>Eukaryota</taxon>
        <taxon>Metazoa</taxon>
        <taxon>Chordata</taxon>
        <taxon>Craniata</taxon>
        <taxon>Vertebrata</taxon>
        <taxon>Euteleostomi</taxon>
        <taxon>Mammalia</taxon>
        <taxon>Eutheria</taxon>
        <taxon>Euarchontoglires</taxon>
        <taxon>Glires</taxon>
        <taxon>Rodentia</taxon>
        <taxon>Myomorpha</taxon>
        <taxon>Muroidea</taxon>
        <taxon>Muridae</taxon>
        <taxon>Murinae</taxon>
        <taxon>Rattus</taxon>
    </lineage>
</organism>